<dbReference type="SUPFAM" id="SSF46785">
    <property type="entry name" value="Winged helix' DNA-binding domain"/>
    <property type="match status" value="1"/>
</dbReference>
<proteinExistence type="predicted"/>
<dbReference type="InterPro" id="IPR036390">
    <property type="entry name" value="WH_DNA-bd_sf"/>
</dbReference>
<dbReference type="STRING" id="857265.WG78_17475"/>
<dbReference type="EMBL" id="LAQT01000029">
    <property type="protein sequence ID" value="KPC50421.1"/>
    <property type="molecule type" value="Genomic_DNA"/>
</dbReference>
<accession>A0A0N0XIT4</accession>
<evidence type="ECO:0000313" key="1">
    <source>
        <dbReference type="EMBL" id="KPC50421.1"/>
    </source>
</evidence>
<dbReference type="Proteomes" id="UP000037939">
    <property type="component" value="Unassembled WGS sequence"/>
</dbReference>
<sequence>MLVNLVGAIAEKNGVSDHQIAKRLGLSMSQLNRALLVLASPEAEGGLALVEARQDDKRRTLWLTDKGHALINESMP</sequence>
<evidence type="ECO:0008006" key="3">
    <source>
        <dbReference type="Google" id="ProtNLM"/>
    </source>
</evidence>
<protein>
    <recommendedName>
        <fullName evidence="3">MarR family protein</fullName>
    </recommendedName>
</protein>
<dbReference type="Gene3D" id="1.10.10.10">
    <property type="entry name" value="Winged helix-like DNA-binding domain superfamily/Winged helix DNA-binding domain"/>
    <property type="match status" value="1"/>
</dbReference>
<comment type="caution">
    <text evidence="1">The sequence shown here is derived from an EMBL/GenBank/DDBJ whole genome shotgun (WGS) entry which is preliminary data.</text>
</comment>
<reference evidence="1 2" key="1">
    <citation type="submission" date="2015-07" db="EMBL/GenBank/DDBJ databases">
        <title>Draft genome sequence of the Amantichitinum ursilacus IGB-41, a new chitin-degrading bacterium.</title>
        <authorList>
            <person name="Kirstahler P."/>
            <person name="Guenther M."/>
            <person name="Grumaz C."/>
            <person name="Rupp S."/>
            <person name="Zibek S."/>
            <person name="Sohn K."/>
        </authorList>
    </citation>
    <scope>NUCLEOTIDE SEQUENCE [LARGE SCALE GENOMIC DNA]</scope>
    <source>
        <strain evidence="1 2">IGB-41</strain>
    </source>
</reference>
<gene>
    <name evidence="1" type="ORF">WG78_17475</name>
</gene>
<dbReference type="AlphaFoldDB" id="A0A0N0XIT4"/>
<keyword evidence="2" id="KW-1185">Reference proteome</keyword>
<organism evidence="1 2">
    <name type="scientific">Amantichitinum ursilacus</name>
    <dbReference type="NCBI Taxonomy" id="857265"/>
    <lineage>
        <taxon>Bacteria</taxon>
        <taxon>Pseudomonadati</taxon>
        <taxon>Pseudomonadota</taxon>
        <taxon>Betaproteobacteria</taxon>
        <taxon>Neisseriales</taxon>
        <taxon>Chitinibacteraceae</taxon>
        <taxon>Amantichitinum</taxon>
    </lineage>
</organism>
<name>A0A0N0XIT4_9NEIS</name>
<dbReference type="InterPro" id="IPR036388">
    <property type="entry name" value="WH-like_DNA-bd_sf"/>
</dbReference>
<evidence type="ECO:0000313" key="2">
    <source>
        <dbReference type="Proteomes" id="UP000037939"/>
    </source>
</evidence>